<dbReference type="Proteomes" id="UP000030152">
    <property type="component" value="Unassembled WGS sequence"/>
</dbReference>
<evidence type="ECO:0000313" key="6">
    <source>
        <dbReference type="EMBL" id="KGO86817.1"/>
    </source>
</evidence>
<dbReference type="GO" id="GO:0062192">
    <property type="term" value="F:L-rhamnose mutarotase activity"/>
    <property type="evidence" value="ECO:0007669"/>
    <property type="project" value="UniProtKB-UniRule"/>
</dbReference>
<evidence type="ECO:0000313" key="7">
    <source>
        <dbReference type="Proteomes" id="UP000030152"/>
    </source>
</evidence>
<dbReference type="OrthoDB" id="9799608at2"/>
<dbReference type="GO" id="GO:0019301">
    <property type="term" value="P:rhamnose catabolic process"/>
    <property type="evidence" value="ECO:0007669"/>
    <property type="project" value="UniProtKB-UniRule"/>
</dbReference>
<dbReference type="InterPro" id="IPR008000">
    <property type="entry name" value="Rham/fucose_mutarotase"/>
</dbReference>
<dbReference type="Pfam" id="PF05336">
    <property type="entry name" value="rhaM"/>
    <property type="match status" value="1"/>
</dbReference>
<name>A0A0A2M2F1_9FLAO</name>
<gene>
    <name evidence="6" type="ORF">Q765_09340</name>
</gene>
<dbReference type="Gene3D" id="3.30.70.100">
    <property type="match status" value="1"/>
</dbReference>
<dbReference type="EC" id="5.1.3.32" evidence="5"/>
<keyword evidence="2" id="KW-0413">Isomerase</keyword>
<evidence type="ECO:0000256" key="3">
    <source>
        <dbReference type="ARBA" id="ARBA00023277"/>
    </source>
</evidence>
<dbReference type="RefSeq" id="WP_026299791.1">
    <property type="nucleotide sequence ID" value="NZ_JRLX01000008.1"/>
</dbReference>
<proteinExistence type="inferred from homology"/>
<dbReference type="PANTHER" id="PTHR34389:SF2">
    <property type="entry name" value="L-RHAMNOSE MUTAROTASE"/>
    <property type="match status" value="1"/>
</dbReference>
<evidence type="ECO:0000256" key="5">
    <source>
        <dbReference type="NCBIfam" id="TIGR02625"/>
    </source>
</evidence>
<dbReference type="InterPro" id="IPR011008">
    <property type="entry name" value="Dimeric_a/b-barrel"/>
</dbReference>
<accession>A0A0A2M2F1</accession>
<dbReference type="HAMAP" id="MF_01663">
    <property type="entry name" value="L_rham_rotase"/>
    <property type="match status" value="1"/>
</dbReference>
<comment type="caution">
    <text evidence="6">The sequence shown here is derived from an EMBL/GenBank/DDBJ whole genome shotgun (WGS) entry which is preliminary data.</text>
</comment>
<dbReference type="GO" id="GO:0005737">
    <property type="term" value="C:cytoplasm"/>
    <property type="evidence" value="ECO:0007669"/>
    <property type="project" value="InterPro"/>
</dbReference>
<dbReference type="eggNOG" id="COG3254">
    <property type="taxonomic scope" value="Bacteria"/>
</dbReference>
<organism evidence="6 7">
    <name type="scientific">Flavobacterium rivuli WB 3.3-2 = DSM 21788</name>
    <dbReference type="NCBI Taxonomy" id="1121895"/>
    <lineage>
        <taxon>Bacteria</taxon>
        <taxon>Pseudomonadati</taxon>
        <taxon>Bacteroidota</taxon>
        <taxon>Flavobacteriia</taxon>
        <taxon>Flavobacteriales</taxon>
        <taxon>Flavobacteriaceae</taxon>
        <taxon>Flavobacterium</taxon>
    </lineage>
</organism>
<dbReference type="InterPro" id="IPR013448">
    <property type="entry name" value="L-rhamnose_mutarotase"/>
</dbReference>
<reference evidence="6 7" key="1">
    <citation type="submission" date="2013-09" db="EMBL/GenBank/DDBJ databases">
        <authorList>
            <person name="Zeng Z."/>
            <person name="Chen C."/>
        </authorList>
    </citation>
    <scope>NUCLEOTIDE SEQUENCE [LARGE SCALE GENOMIC DNA]</scope>
    <source>
        <strain evidence="6 7">WB 3.3-2</strain>
    </source>
</reference>
<dbReference type="SUPFAM" id="SSF54909">
    <property type="entry name" value="Dimeric alpha+beta barrel"/>
    <property type="match status" value="1"/>
</dbReference>
<evidence type="ECO:0000256" key="2">
    <source>
        <dbReference type="ARBA" id="ARBA00023235"/>
    </source>
</evidence>
<dbReference type="AlphaFoldDB" id="A0A0A2M2F1"/>
<protein>
    <recommendedName>
        <fullName evidence="5">L-rhamnose mutarotase</fullName>
        <ecNumber evidence="5">5.1.3.32</ecNumber>
    </recommendedName>
</protein>
<keyword evidence="7" id="KW-1185">Reference proteome</keyword>
<evidence type="ECO:0000256" key="1">
    <source>
        <dbReference type="ARBA" id="ARBA00022490"/>
    </source>
</evidence>
<keyword evidence="1" id="KW-0963">Cytoplasm</keyword>
<keyword evidence="3" id="KW-0119">Carbohydrate metabolism</keyword>
<dbReference type="NCBIfam" id="TIGR02625">
    <property type="entry name" value="YiiL_rotase"/>
    <property type="match status" value="1"/>
</dbReference>
<evidence type="ECO:0000256" key="4">
    <source>
        <dbReference type="ARBA" id="ARBA00023308"/>
    </source>
</evidence>
<dbReference type="STRING" id="1121895.GCA_000378485_00076"/>
<sequence>MKRLASKMQLHKGFEAEYKKRHDELWPELKELLKQTGVSDYSIFLDETTNSLFATLLVSDKSKLNDLPSHPVMQKWWAYMKDIMQSNEDNSPVSTPLKEVFYLP</sequence>
<dbReference type="PANTHER" id="PTHR34389">
    <property type="entry name" value="L-RHAMNOSE MUTAROTASE"/>
    <property type="match status" value="1"/>
</dbReference>
<dbReference type="EMBL" id="JRLX01000008">
    <property type="protein sequence ID" value="KGO86817.1"/>
    <property type="molecule type" value="Genomic_DNA"/>
</dbReference>
<keyword evidence="4" id="KW-0684">Rhamnose metabolism</keyword>